<evidence type="ECO:0000313" key="1">
    <source>
        <dbReference type="EMBL" id="OCF48072.1"/>
    </source>
</evidence>
<dbReference type="Proteomes" id="UP000094020">
    <property type="component" value="Chromosome 11"/>
</dbReference>
<reference evidence="1" key="3">
    <citation type="submission" date="2016-07" db="EMBL/GenBank/DDBJ databases">
        <title>Evolution of pathogenesis and genome organization in the Tremellales.</title>
        <authorList>
            <person name="Cuomo C."/>
            <person name="Litvintseva A."/>
            <person name="Heitman J."/>
            <person name="Chen Y."/>
            <person name="Sun S."/>
            <person name="Springer D."/>
            <person name="Dromer F."/>
            <person name="Young S."/>
            <person name="Zeng Q."/>
            <person name="Chapman S."/>
            <person name="Gujja S."/>
            <person name="Saif S."/>
            <person name="Birren B."/>
        </authorList>
    </citation>
    <scope>NUCLEOTIDE SEQUENCE</scope>
    <source>
        <strain evidence="1">CBS 10737</strain>
    </source>
</reference>
<reference evidence="2" key="2">
    <citation type="submission" date="2013-07" db="EMBL/GenBank/DDBJ databases">
        <authorList>
            <consortium name="The Broad Institute Genome Sequencing Platform"/>
            <person name="Cuomo C."/>
            <person name="Litvintseva A."/>
            <person name="Chen Y."/>
            <person name="Heitman J."/>
            <person name="Sun S."/>
            <person name="Springer D."/>
            <person name="Dromer F."/>
            <person name="Young S.K."/>
            <person name="Zeng Q."/>
            <person name="Gargeya S."/>
            <person name="Fitzgerald M."/>
            <person name="Abouelleil A."/>
            <person name="Alvarado L."/>
            <person name="Berlin A.M."/>
            <person name="Chapman S.B."/>
            <person name="Dewar J."/>
            <person name="Goldberg J."/>
            <person name="Griggs A."/>
            <person name="Gujja S."/>
            <person name="Hansen M."/>
            <person name="Howarth C."/>
            <person name="Imamovic A."/>
            <person name="Larimer J."/>
            <person name="McCowan C."/>
            <person name="Murphy C."/>
            <person name="Pearson M."/>
            <person name="Priest M."/>
            <person name="Roberts A."/>
            <person name="Saif S."/>
            <person name="Shea T."/>
            <person name="Sykes S."/>
            <person name="Wortman J."/>
            <person name="Nusbaum C."/>
            <person name="Birren B."/>
        </authorList>
    </citation>
    <scope>NUCLEOTIDE SEQUENCE</scope>
    <source>
        <strain evidence="2">CBS 10737</strain>
    </source>
</reference>
<evidence type="ECO:0000313" key="2">
    <source>
        <dbReference type="EMBL" id="WWC73634.1"/>
    </source>
</evidence>
<keyword evidence="3" id="KW-1185">Reference proteome</keyword>
<dbReference type="RefSeq" id="XP_019009291.1">
    <property type="nucleotide sequence ID" value="XM_019157651.1"/>
</dbReference>
<sequence>MSTLQDETFQGEDESVTCALTFLSRQNGKKIPIAYEEFPPISSKFDLIITNTEDPDGWVGSENRTKKWLETAMTNKHDHYSFYCILTDGKQHWTGKGQCTVTDRSELLIPGEPDKTFDANIEKNSLEKLKSFTMQCQPSNSYWAVDSLGIIQKPHNTGDLQVELTFDDEEDSTTGTFINIGKEVDRHLILEYKSGSAIPLEAYKSEKQALNEELDGIFKDATFVMFSESSISIEGTAWKWK</sequence>
<reference evidence="1" key="1">
    <citation type="submission" date="2013-07" db="EMBL/GenBank/DDBJ databases">
        <title>The Genome Sequence of Cryptococcus pinus CBS10737.</title>
        <authorList>
            <consortium name="The Broad Institute Genome Sequencing Platform"/>
            <person name="Cuomo C."/>
            <person name="Litvintseva A."/>
            <person name="Chen Y."/>
            <person name="Heitman J."/>
            <person name="Sun S."/>
            <person name="Springer D."/>
            <person name="Dromer F."/>
            <person name="Young S.K."/>
            <person name="Zeng Q."/>
            <person name="Gargeya S."/>
            <person name="Fitzgerald M."/>
            <person name="Abouelleil A."/>
            <person name="Alvarado L."/>
            <person name="Berlin A.M."/>
            <person name="Chapman S.B."/>
            <person name="Dewar J."/>
            <person name="Goldberg J."/>
            <person name="Griggs A."/>
            <person name="Gujja S."/>
            <person name="Hansen M."/>
            <person name="Howarth C."/>
            <person name="Imamovic A."/>
            <person name="Larimer J."/>
            <person name="McCowan C."/>
            <person name="Murphy C."/>
            <person name="Pearson M."/>
            <person name="Priest M."/>
            <person name="Roberts A."/>
            <person name="Saif S."/>
            <person name="Shea T."/>
            <person name="Sykes S."/>
            <person name="Wortman J."/>
            <person name="Nusbaum C."/>
            <person name="Birren B."/>
        </authorList>
    </citation>
    <scope>NUCLEOTIDE SEQUENCE [LARGE SCALE GENOMIC DNA]</scope>
    <source>
        <strain evidence="1">CBS 10737</strain>
    </source>
</reference>
<dbReference type="GeneID" id="30174308"/>
<gene>
    <name evidence="1" type="ORF">I206_05939</name>
    <name evidence="2" type="ORF">I206_107606</name>
</gene>
<dbReference type="EMBL" id="KI894014">
    <property type="protein sequence ID" value="OCF48072.1"/>
    <property type="molecule type" value="Genomic_DNA"/>
</dbReference>
<name>A0A1B9HXS0_9TREE</name>
<protein>
    <submittedName>
        <fullName evidence="1">Uncharacterized protein</fullName>
    </submittedName>
</protein>
<accession>A0A1B9HXS0</accession>
<dbReference type="AlphaFoldDB" id="A0A1B9HXS0"/>
<proteinExistence type="predicted"/>
<evidence type="ECO:0000313" key="3">
    <source>
        <dbReference type="Proteomes" id="UP000094020"/>
    </source>
</evidence>
<dbReference type="KEGG" id="kpin:30174308"/>
<dbReference type="OrthoDB" id="10477314at2759"/>
<dbReference type="EMBL" id="CP144529">
    <property type="protein sequence ID" value="WWC73634.1"/>
    <property type="molecule type" value="Genomic_DNA"/>
</dbReference>
<reference evidence="2" key="4">
    <citation type="submission" date="2024-02" db="EMBL/GenBank/DDBJ databases">
        <title>Comparative genomics of Cryptococcus and Kwoniella reveals pathogenesis evolution and contrasting modes of karyotype evolution via chromosome fusion or intercentromeric recombination.</title>
        <authorList>
            <person name="Coelho M.A."/>
            <person name="David-Palma M."/>
            <person name="Shea T."/>
            <person name="Bowers K."/>
            <person name="McGinley-Smith S."/>
            <person name="Mohammad A.W."/>
            <person name="Gnirke A."/>
            <person name="Yurkov A.M."/>
            <person name="Nowrousian M."/>
            <person name="Sun S."/>
            <person name="Cuomo C.A."/>
            <person name="Heitman J."/>
        </authorList>
    </citation>
    <scope>NUCLEOTIDE SEQUENCE</scope>
    <source>
        <strain evidence="2">CBS 10737</strain>
    </source>
</reference>
<organism evidence="1">
    <name type="scientific">Kwoniella pini CBS 10737</name>
    <dbReference type="NCBI Taxonomy" id="1296096"/>
    <lineage>
        <taxon>Eukaryota</taxon>
        <taxon>Fungi</taxon>
        <taxon>Dikarya</taxon>
        <taxon>Basidiomycota</taxon>
        <taxon>Agaricomycotina</taxon>
        <taxon>Tremellomycetes</taxon>
        <taxon>Tremellales</taxon>
        <taxon>Cryptococcaceae</taxon>
        <taxon>Kwoniella</taxon>
    </lineage>
</organism>